<dbReference type="AlphaFoldDB" id="A0AAU7JA63"/>
<name>A0AAU7JA63_9HYPH</name>
<dbReference type="EMBL" id="CP157484">
    <property type="protein sequence ID" value="XBO37200.1"/>
    <property type="molecule type" value="Genomic_DNA"/>
</dbReference>
<dbReference type="SUPFAM" id="SSF161098">
    <property type="entry name" value="MetI-like"/>
    <property type="match status" value="1"/>
</dbReference>
<evidence type="ECO:0000256" key="6">
    <source>
        <dbReference type="ARBA" id="ARBA00023136"/>
    </source>
</evidence>
<evidence type="ECO:0000313" key="9">
    <source>
        <dbReference type="EMBL" id="XBO37200.1"/>
    </source>
</evidence>
<feature type="domain" description="ABC transmembrane type-1" evidence="8">
    <location>
        <begin position="58"/>
        <end position="242"/>
    </location>
</feature>
<evidence type="ECO:0000256" key="1">
    <source>
        <dbReference type="ARBA" id="ARBA00004651"/>
    </source>
</evidence>
<keyword evidence="2 7" id="KW-0813">Transport</keyword>
<evidence type="ECO:0000256" key="2">
    <source>
        <dbReference type="ARBA" id="ARBA00022448"/>
    </source>
</evidence>
<evidence type="ECO:0000259" key="8">
    <source>
        <dbReference type="PROSITE" id="PS50928"/>
    </source>
</evidence>
<dbReference type="PROSITE" id="PS50928">
    <property type="entry name" value="ABC_TM1"/>
    <property type="match status" value="1"/>
</dbReference>
<keyword evidence="4 7" id="KW-0812">Transmembrane</keyword>
<evidence type="ECO:0000256" key="4">
    <source>
        <dbReference type="ARBA" id="ARBA00022692"/>
    </source>
</evidence>
<comment type="subcellular location">
    <subcellularLocation>
        <location evidence="1 7">Cell membrane</location>
        <topology evidence="1 7">Multi-pass membrane protein</topology>
    </subcellularLocation>
</comment>
<keyword evidence="5 7" id="KW-1133">Transmembrane helix</keyword>
<keyword evidence="3" id="KW-1003">Cell membrane</keyword>
<reference evidence="9" key="1">
    <citation type="submission" date="2024-05" db="EMBL/GenBank/DDBJ databases">
        <authorList>
            <person name="Kim S."/>
            <person name="Heo J."/>
            <person name="Choi H."/>
            <person name="Choi Y."/>
            <person name="Kwon S.-W."/>
            <person name="Kim Y."/>
        </authorList>
    </citation>
    <scope>NUCLEOTIDE SEQUENCE</scope>
    <source>
        <strain evidence="9">KACC 23698</strain>
    </source>
</reference>
<comment type="similarity">
    <text evidence="7">Belongs to the binding-protein-dependent transport system permease family.</text>
</comment>
<keyword evidence="6 7" id="KW-0472">Membrane</keyword>
<sequence length="250" mass="26332">MTVQRSIGLGALGLGAFLLLWEGLVRSGVLPPALLPAPSQLPAALWREIQSGFWIASIRSSLGHYLMGLLLGALLGVALGVVTGLSRVAEASVAWVVRLLRPIPGLAWVPFAIIWFGVSTGGAVFIVGVGVFWICYFATLGAVRSVDRDLMELADAYGYRSAPAKLVKIVLPAAAPGILAGLRTALGQAWMAVVAAELFGVTGLGQRMMQASSLLATDIVVVYMITMAALYGIIDTAFVLVQSRILAWKA</sequence>
<dbReference type="GO" id="GO:0005886">
    <property type="term" value="C:plasma membrane"/>
    <property type="evidence" value="ECO:0007669"/>
    <property type="project" value="UniProtKB-SubCell"/>
</dbReference>
<evidence type="ECO:0000256" key="5">
    <source>
        <dbReference type="ARBA" id="ARBA00022989"/>
    </source>
</evidence>
<accession>A0AAU7JA63</accession>
<dbReference type="InterPro" id="IPR035906">
    <property type="entry name" value="MetI-like_sf"/>
</dbReference>
<evidence type="ECO:0000256" key="7">
    <source>
        <dbReference type="RuleBase" id="RU363032"/>
    </source>
</evidence>
<dbReference type="RefSeq" id="WP_406854021.1">
    <property type="nucleotide sequence ID" value="NZ_CP157484.1"/>
</dbReference>
<feature type="transmembrane region" description="Helical" evidence="7">
    <location>
        <begin position="214"/>
        <end position="234"/>
    </location>
</feature>
<dbReference type="PANTHER" id="PTHR30151">
    <property type="entry name" value="ALKANE SULFONATE ABC TRANSPORTER-RELATED, MEMBRANE SUBUNIT"/>
    <property type="match status" value="1"/>
</dbReference>
<dbReference type="Gene3D" id="1.10.3720.10">
    <property type="entry name" value="MetI-like"/>
    <property type="match status" value="1"/>
</dbReference>
<organism evidence="9">
    <name type="scientific">Alsobacter sp. KACC 23698</name>
    <dbReference type="NCBI Taxonomy" id="3149229"/>
    <lineage>
        <taxon>Bacteria</taxon>
        <taxon>Pseudomonadati</taxon>
        <taxon>Pseudomonadota</taxon>
        <taxon>Alphaproteobacteria</taxon>
        <taxon>Hyphomicrobiales</taxon>
        <taxon>Alsobacteraceae</taxon>
        <taxon>Alsobacter</taxon>
    </lineage>
</organism>
<dbReference type="CDD" id="cd06261">
    <property type="entry name" value="TM_PBP2"/>
    <property type="match status" value="1"/>
</dbReference>
<feature type="transmembrane region" description="Helical" evidence="7">
    <location>
        <begin position="62"/>
        <end position="83"/>
    </location>
</feature>
<feature type="transmembrane region" description="Helical" evidence="7">
    <location>
        <begin position="122"/>
        <end position="143"/>
    </location>
</feature>
<proteinExistence type="inferred from homology"/>
<evidence type="ECO:0000256" key="3">
    <source>
        <dbReference type="ARBA" id="ARBA00022475"/>
    </source>
</evidence>
<dbReference type="InterPro" id="IPR000515">
    <property type="entry name" value="MetI-like"/>
</dbReference>
<dbReference type="GO" id="GO:0055085">
    <property type="term" value="P:transmembrane transport"/>
    <property type="evidence" value="ECO:0007669"/>
    <property type="project" value="InterPro"/>
</dbReference>
<protein>
    <submittedName>
        <fullName evidence="9">ABC transporter permease subunit</fullName>
    </submittedName>
</protein>
<feature type="transmembrane region" description="Helical" evidence="7">
    <location>
        <begin position="95"/>
        <end position="116"/>
    </location>
</feature>
<dbReference type="PANTHER" id="PTHR30151:SF0">
    <property type="entry name" value="ABC TRANSPORTER PERMEASE PROTEIN MJ0413-RELATED"/>
    <property type="match status" value="1"/>
</dbReference>
<dbReference type="Pfam" id="PF00528">
    <property type="entry name" value="BPD_transp_1"/>
    <property type="match status" value="1"/>
</dbReference>
<gene>
    <name evidence="9" type="ORF">ABEG18_15845</name>
</gene>